<evidence type="ECO:0000313" key="1">
    <source>
        <dbReference type="EMBL" id="KAH7920256.1"/>
    </source>
</evidence>
<sequence>MPTNADPSCIFCKIIAGDIPSYKVLETDHTIAFLDINPVSVGHTQIIPKYHAKTLIDLPDAHLADIGPLLKKVALMTGAVEYNVLQNNGAMAFQHVPHVHFHVIPKTRKDDGLVLDIDANWPMRQPAKEELAETLEMMKARA</sequence>
<keyword evidence="2" id="KW-1185">Reference proteome</keyword>
<reference evidence="1" key="1">
    <citation type="journal article" date="2021" name="New Phytol.">
        <title>Evolutionary innovations through gain and loss of genes in the ectomycorrhizal Boletales.</title>
        <authorList>
            <person name="Wu G."/>
            <person name="Miyauchi S."/>
            <person name="Morin E."/>
            <person name="Kuo A."/>
            <person name="Drula E."/>
            <person name="Varga T."/>
            <person name="Kohler A."/>
            <person name="Feng B."/>
            <person name="Cao Y."/>
            <person name="Lipzen A."/>
            <person name="Daum C."/>
            <person name="Hundley H."/>
            <person name="Pangilinan J."/>
            <person name="Johnson J."/>
            <person name="Barry K."/>
            <person name="LaButti K."/>
            <person name="Ng V."/>
            <person name="Ahrendt S."/>
            <person name="Min B."/>
            <person name="Choi I.G."/>
            <person name="Park H."/>
            <person name="Plett J.M."/>
            <person name="Magnuson J."/>
            <person name="Spatafora J.W."/>
            <person name="Nagy L.G."/>
            <person name="Henrissat B."/>
            <person name="Grigoriev I.V."/>
            <person name="Yang Z.L."/>
            <person name="Xu J."/>
            <person name="Martin F.M."/>
        </authorList>
    </citation>
    <scope>NUCLEOTIDE SEQUENCE</scope>
    <source>
        <strain evidence="1">KUC20120723A-06</strain>
    </source>
</reference>
<gene>
    <name evidence="1" type="ORF">BV22DRAFT_1122875</name>
</gene>
<comment type="caution">
    <text evidence="1">The sequence shown here is derived from an EMBL/GenBank/DDBJ whole genome shotgun (WGS) entry which is preliminary data.</text>
</comment>
<organism evidence="1 2">
    <name type="scientific">Leucogyrophana mollusca</name>
    <dbReference type="NCBI Taxonomy" id="85980"/>
    <lineage>
        <taxon>Eukaryota</taxon>
        <taxon>Fungi</taxon>
        <taxon>Dikarya</taxon>
        <taxon>Basidiomycota</taxon>
        <taxon>Agaricomycotina</taxon>
        <taxon>Agaricomycetes</taxon>
        <taxon>Agaricomycetidae</taxon>
        <taxon>Boletales</taxon>
        <taxon>Boletales incertae sedis</taxon>
        <taxon>Leucogyrophana</taxon>
    </lineage>
</organism>
<accession>A0ACB8B385</accession>
<protein>
    <submittedName>
        <fullName evidence="1">HIT-like protein</fullName>
    </submittedName>
</protein>
<proteinExistence type="predicted"/>
<evidence type="ECO:0000313" key="2">
    <source>
        <dbReference type="Proteomes" id="UP000790709"/>
    </source>
</evidence>
<dbReference type="Proteomes" id="UP000790709">
    <property type="component" value="Unassembled WGS sequence"/>
</dbReference>
<dbReference type="EMBL" id="MU266593">
    <property type="protein sequence ID" value="KAH7920256.1"/>
    <property type="molecule type" value="Genomic_DNA"/>
</dbReference>
<name>A0ACB8B385_9AGAM</name>